<feature type="region of interest" description="Disordered" evidence="1">
    <location>
        <begin position="11"/>
        <end position="60"/>
    </location>
</feature>
<evidence type="ECO:0000313" key="3">
    <source>
        <dbReference type="Proteomes" id="UP000807025"/>
    </source>
</evidence>
<organism evidence="2 3">
    <name type="scientific">Pleurotus eryngii</name>
    <name type="common">Boletus of the steppes</name>
    <dbReference type="NCBI Taxonomy" id="5323"/>
    <lineage>
        <taxon>Eukaryota</taxon>
        <taxon>Fungi</taxon>
        <taxon>Dikarya</taxon>
        <taxon>Basidiomycota</taxon>
        <taxon>Agaricomycotina</taxon>
        <taxon>Agaricomycetes</taxon>
        <taxon>Agaricomycetidae</taxon>
        <taxon>Agaricales</taxon>
        <taxon>Pleurotineae</taxon>
        <taxon>Pleurotaceae</taxon>
        <taxon>Pleurotus</taxon>
    </lineage>
</organism>
<dbReference type="EMBL" id="MU154759">
    <property type="protein sequence ID" value="KAF9487655.1"/>
    <property type="molecule type" value="Genomic_DNA"/>
</dbReference>
<reference evidence="2" key="1">
    <citation type="submission" date="2020-11" db="EMBL/GenBank/DDBJ databases">
        <authorList>
            <consortium name="DOE Joint Genome Institute"/>
            <person name="Ahrendt S."/>
            <person name="Riley R."/>
            <person name="Andreopoulos W."/>
            <person name="Labutti K."/>
            <person name="Pangilinan J."/>
            <person name="Ruiz-Duenas F.J."/>
            <person name="Barrasa J.M."/>
            <person name="Sanchez-Garcia M."/>
            <person name="Camarero S."/>
            <person name="Miyauchi S."/>
            <person name="Serrano A."/>
            <person name="Linde D."/>
            <person name="Babiker R."/>
            <person name="Drula E."/>
            <person name="Ayuso-Fernandez I."/>
            <person name="Pacheco R."/>
            <person name="Padilla G."/>
            <person name="Ferreira P."/>
            <person name="Barriuso J."/>
            <person name="Kellner H."/>
            <person name="Castanera R."/>
            <person name="Alfaro M."/>
            <person name="Ramirez L."/>
            <person name="Pisabarro A.G."/>
            <person name="Kuo A."/>
            <person name="Tritt A."/>
            <person name="Lipzen A."/>
            <person name="He G."/>
            <person name="Yan M."/>
            <person name="Ng V."/>
            <person name="Cullen D."/>
            <person name="Martin F."/>
            <person name="Rosso M.-N."/>
            <person name="Henrissat B."/>
            <person name="Hibbett D."/>
            <person name="Martinez A.T."/>
            <person name="Grigoriev I.V."/>
        </authorList>
    </citation>
    <scope>NUCLEOTIDE SEQUENCE</scope>
    <source>
        <strain evidence="2">ATCC 90797</strain>
    </source>
</reference>
<dbReference type="AlphaFoldDB" id="A0A9P5ZI72"/>
<feature type="compositionally biased region" description="Basic and acidic residues" evidence="1">
    <location>
        <begin position="51"/>
        <end position="60"/>
    </location>
</feature>
<evidence type="ECO:0000256" key="1">
    <source>
        <dbReference type="SAM" id="MobiDB-lite"/>
    </source>
</evidence>
<dbReference type="Proteomes" id="UP000807025">
    <property type="component" value="Unassembled WGS sequence"/>
</dbReference>
<accession>A0A9P5ZI72</accession>
<feature type="compositionally biased region" description="Polar residues" evidence="1">
    <location>
        <begin position="38"/>
        <end position="49"/>
    </location>
</feature>
<comment type="caution">
    <text evidence="2">The sequence shown here is derived from an EMBL/GenBank/DDBJ whole genome shotgun (WGS) entry which is preliminary data.</text>
</comment>
<proteinExistence type="predicted"/>
<keyword evidence="3" id="KW-1185">Reference proteome</keyword>
<name>A0A9P5ZI72_PLEER</name>
<gene>
    <name evidence="2" type="ORF">BDN71DRAFT_1458311</name>
</gene>
<protein>
    <submittedName>
        <fullName evidence="2">Uncharacterized protein</fullName>
    </submittedName>
</protein>
<sequence length="60" mass="6427">MCTICGPAVAEGASRSSSSCKVTKARTRPSHYHAPCRSPTSYVSASTLQDSEEKVHKETN</sequence>
<evidence type="ECO:0000313" key="2">
    <source>
        <dbReference type="EMBL" id="KAF9487655.1"/>
    </source>
</evidence>